<evidence type="ECO:0000256" key="1">
    <source>
        <dbReference type="ARBA" id="ARBA00001933"/>
    </source>
</evidence>
<dbReference type="GO" id="GO:0019346">
    <property type="term" value="P:transsulfuration"/>
    <property type="evidence" value="ECO:0007669"/>
    <property type="project" value="InterPro"/>
</dbReference>
<comment type="caution">
    <text evidence="4">The sequence shown here is derived from an EMBL/GenBank/DDBJ whole genome shotgun (WGS) entry which is preliminary data.</text>
</comment>
<dbReference type="GO" id="GO:0003962">
    <property type="term" value="F:cystathionine gamma-synthase activity"/>
    <property type="evidence" value="ECO:0007669"/>
    <property type="project" value="UniProtKB-EC"/>
</dbReference>
<proteinExistence type="inferred from homology"/>
<dbReference type="GO" id="GO:0019343">
    <property type="term" value="P:cysteine biosynthetic process via cystathionine"/>
    <property type="evidence" value="ECO:0007669"/>
    <property type="project" value="TreeGrafter"/>
</dbReference>
<dbReference type="Pfam" id="PF01053">
    <property type="entry name" value="Cys_Met_Meta_PP"/>
    <property type="match status" value="1"/>
</dbReference>
<dbReference type="SUPFAM" id="SSF53383">
    <property type="entry name" value="PLP-dependent transferases"/>
    <property type="match status" value="1"/>
</dbReference>
<dbReference type="STRING" id="754436.JCM19237_4905"/>
<accession>A0A090RE35</accession>
<dbReference type="eggNOG" id="COG0626">
    <property type="taxonomic scope" value="Bacteria"/>
</dbReference>
<sequence>MLSFEINGSMAQLETFVRELKCFSLAESLGGTESLICHPSSMTHRAMSDEAQAEAGLKTTLLRLSVGLEDPDDLIADLEQAFALAAKEAV</sequence>
<dbReference type="GO" id="GO:0004123">
    <property type="term" value="F:cystathionine gamma-lyase activity"/>
    <property type="evidence" value="ECO:0007669"/>
    <property type="project" value="TreeGrafter"/>
</dbReference>
<evidence type="ECO:0000256" key="3">
    <source>
        <dbReference type="RuleBase" id="RU362118"/>
    </source>
</evidence>
<evidence type="ECO:0000313" key="4">
    <source>
        <dbReference type="EMBL" id="GAL05832.1"/>
    </source>
</evidence>
<dbReference type="GO" id="GO:0005737">
    <property type="term" value="C:cytoplasm"/>
    <property type="evidence" value="ECO:0007669"/>
    <property type="project" value="TreeGrafter"/>
</dbReference>
<evidence type="ECO:0000256" key="2">
    <source>
        <dbReference type="ARBA" id="ARBA00022898"/>
    </source>
</evidence>
<evidence type="ECO:0000313" key="5">
    <source>
        <dbReference type="Proteomes" id="UP000029227"/>
    </source>
</evidence>
<dbReference type="EMBL" id="BBMN01000008">
    <property type="protein sequence ID" value="GAL05832.1"/>
    <property type="molecule type" value="Genomic_DNA"/>
</dbReference>
<dbReference type="InterPro" id="IPR015422">
    <property type="entry name" value="PyrdxlP-dep_Trfase_small"/>
</dbReference>
<gene>
    <name evidence="4" type="ORF">JCM19237_4905</name>
</gene>
<keyword evidence="2 3" id="KW-0663">Pyridoxal phosphate</keyword>
<organism evidence="4 5">
    <name type="scientific">Photobacterium aphoticum</name>
    <dbReference type="NCBI Taxonomy" id="754436"/>
    <lineage>
        <taxon>Bacteria</taxon>
        <taxon>Pseudomonadati</taxon>
        <taxon>Pseudomonadota</taxon>
        <taxon>Gammaproteobacteria</taxon>
        <taxon>Vibrionales</taxon>
        <taxon>Vibrionaceae</taxon>
        <taxon>Photobacterium</taxon>
    </lineage>
</organism>
<dbReference type="Proteomes" id="UP000029227">
    <property type="component" value="Unassembled WGS sequence"/>
</dbReference>
<dbReference type="PANTHER" id="PTHR11808">
    <property type="entry name" value="TRANS-SULFURATION ENZYME FAMILY MEMBER"/>
    <property type="match status" value="1"/>
</dbReference>
<dbReference type="EC" id="2.5.1.48" evidence="4"/>
<dbReference type="AlphaFoldDB" id="A0A090RE35"/>
<dbReference type="Gene3D" id="3.90.1150.10">
    <property type="entry name" value="Aspartate Aminotransferase, domain 1"/>
    <property type="match status" value="1"/>
</dbReference>
<dbReference type="GO" id="GO:0030170">
    <property type="term" value="F:pyridoxal phosphate binding"/>
    <property type="evidence" value="ECO:0007669"/>
    <property type="project" value="InterPro"/>
</dbReference>
<protein>
    <submittedName>
        <fullName evidence="4">Cystathionine gamma-synthase</fullName>
        <ecNumber evidence="4">2.5.1.48</ecNumber>
    </submittedName>
</protein>
<dbReference type="InterPro" id="IPR000277">
    <property type="entry name" value="Cys/Met-Metab_PyrdxlP-dep_enz"/>
</dbReference>
<reference evidence="4 5" key="1">
    <citation type="journal article" date="2014" name="Genome Announc.">
        <title>Draft Genome Sequences of Two Vibrionaceae Species, Vibrio ponticus C121 and Photobacterium aphoticum C119, Isolated as Coral Reef Microbiota.</title>
        <authorList>
            <person name="Al-saari N."/>
            <person name="Meirelles P.M."/>
            <person name="Mino S."/>
            <person name="Suda W."/>
            <person name="Oshima K."/>
            <person name="Hattori M."/>
            <person name="Ohkuma M."/>
            <person name="Thompson F.L."/>
            <person name="Gomez-Gil B."/>
            <person name="Sawabe T."/>
            <person name="Sawabe T."/>
        </authorList>
    </citation>
    <scope>NUCLEOTIDE SEQUENCE [LARGE SCALE GENOMIC DNA]</scope>
    <source>
        <strain evidence="4 5">JCM 19237</strain>
    </source>
</reference>
<comment type="similarity">
    <text evidence="3">Belongs to the trans-sulfuration enzymes family.</text>
</comment>
<dbReference type="PANTHER" id="PTHR11808:SF75">
    <property type="entry name" value="CYSTATHIONINE GAMMA-SYNTHASE"/>
    <property type="match status" value="1"/>
</dbReference>
<name>A0A090RE35_9GAMM</name>
<keyword evidence="4" id="KW-0808">Transferase</keyword>
<comment type="cofactor">
    <cofactor evidence="1 3">
        <name>pyridoxal 5'-phosphate</name>
        <dbReference type="ChEBI" id="CHEBI:597326"/>
    </cofactor>
</comment>
<dbReference type="InterPro" id="IPR015424">
    <property type="entry name" value="PyrdxlP-dep_Trfase"/>
</dbReference>